<evidence type="ECO:0000313" key="4">
    <source>
        <dbReference type="Proteomes" id="UP000218418"/>
    </source>
</evidence>
<dbReference type="SUPFAM" id="SSF54928">
    <property type="entry name" value="RNA-binding domain, RBD"/>
    <property type="match status" value="1"/>
</dbReference>
<evidence type="ECO:0000256" key="1">
    <source>
        <dbReference type="ARBA" id="ARBA00022884"/>
    </source>
</evidence>
<keyword evidence="1" id="KW-0694">RNA-binding</keyword>
<reference evidence="3 4" key="1">
    <citation type="submission" date="2017-06" db="EMBL/GenBank/DDBJ databases">
        <title>Genome sequencing of cyanobaciteial culture collection at National Institute for Environmental Studies (NIES).</title>
        <authorList>
            <person name="Hirose Y."/>
            <person name="Shimura Y."/>
            <person name="Fujisawa T."/>
            <person name="Nakamura Y."/>
            <person name="Kawachi M."/>
        </authorList>
    </citation>
    <scope>NUCLEOTIDE SEQUENCE [LARGE SCALE GENOMIC DNA]</scope>
    <source>
        <strain evidence="3 4">NIES-267</strain>
    </source>
</reference>
<dbReference type="OrthoDB" id="465979at2"/>
<dbReference type="GO" id="GO:0003723">
    <property type="term" value="F:RNA binding"/>
    <property type="evidence" value="ECO:0007669"/>
    <property type="project" value="UniProtKB-KW"/>
</dbReference>
<dbReference type="InterPro" id="IPR012677">
    <property type="entry name" value="Nucleotide-bd_a/b_plait_sf"/>
</dbReference>
<dbReference type="Pfam" id="PF00076">
    <property type="entry name" value="RRM_1"/>
    <property type="match status" value="1"/>
</dbReference>
<dbReference type="InterPro" id="IPR052462">
    <property type="entry name" value="SLIRP/GR-RBP-like"/>
</dbReference>
<gene>
    <name evidence="3" type="ORF">NIES267_21940</name>
</gene>
<name>A0A1Z4LN98_9CYAN</name>
<dbReference type="PROSITE" id="PS50102">
    <property type="entry name" value="RRM"/>
    <property type="match status" value="1"/>
</dbReference>
<dbReference type="EMBL" id="AP018227">
    <property type="protein sequence ID" value="BAY82710.1"/>
    <property type="molecule type" value="Genomic_DNA"/>
</dbReference>
<dbReference type="SMART" id="SM00360">
    <property type="entry name" value="RRM"/>
    <property type="match status" value="1"/>
</dbReference>
<accession>A0A1Z4LN98</accession>
<proteinExistence type="predicted"/>
<evidence type="ECO:0000313" key="3">
    <source>
        <dbReference type="EMBL" id="BAY82710.1"/>
    </source>
</evidence>
<dbReference type="InterPro" id="IPR000504">
    <property type="entry name" value="RRM_dom"/>
</dbReference>
<dbReference type="Proteomes" id="UP000218418">
    <property type="component" value="Chromosome"/>
</dbReference>
<sequence length="92" mass="10221">MSIYVGNLSYEVVEDELKQVFLEYGEVKSIYLPMDREAGRIRGFAFVEMGSDAEEATAIESLDGAEWMGRSLRVNKAKPKPERSASGGGGRW</sequence>
<dbReference type="AlphaFoldDB" id="A0A1Z4LN98"/>
<dbReference type="PANTHER" id="PTHR48027">
    <property type="entry name" value="HETEROGENEOUS NUCLEAR RIBONUCLEOPROTEIN 87F-RELATED"/>
    <property type="match status" value="1"/>
</dbReference>
<dbReference type="InterPro" id="IPR035979">
    <property type="entry name" value="RBD_domain_sf"/>
</dbReference>
<feature type="domain" description="RRM" evidence="2">
    <location>
        <begin position="1"/>
        <end position="79"/>
    </location>
</feature>
<evidence type="ECO:0000259" key="2">
    <source>
        <dbReference type="PROSITE" id="PS50102"/>
    </source>
</evidence>
<protein>
    <submittedName>
        <fullName evidence="3">RNP-1 like RNA-binding protein</fullName>
    </submittedName>
</protein>
<dbReference type="Gene3D" id="3.30.70.330">
    <property type="match status" value="1"/>
</dbReference>
<keyword evidence="4" id="KW-1185">Reference proteome</keyword>
<organism evidence="3 4">
    <name type="scientific">Calothrix parasitica NIES-267</name>
    <dbReference type="NCBI Taxonomy" id="1973488"/>
    <lineage>
        <taxon>Bacteria</taxon>
        <taxon>Bacillati</taxon>
        <taxon>Cyanobacteriota</taxon>
        <taxon>Cyanophyceae</taxon>
        <taxon>Nostocales</taxon>
        <taxon>Calotrichaceae</taxon>
        <taxon>Calothrix</taxon>
    </lineage>
</organism>